<evidence type="ECO:0000256" key="7">
    <source>
        <dbReference type="ARBA" id="ARBA00049442"/>
    </source>
</evidence>
<dbReference type="InterPro" id="IPR041121">
    <property type="entry name" value="SDH_C"/>
</dbReference>
<feature type="binding site" evidence="8">
    <location>
        <begin position="157"/>
        <end position="162"/>
    </location>
    <ligand>
        <name>NADP(+)</name>
        <dbReference type="ChEBI" id="CHEBI:58349"/>
    </ligand>
</feature>
<evidence type="ECO:0000313" key="12">
    <source>
        <dbReference type="EMBL" id="WRY34850.1"/>
    </source>
</evidence>
<comment type="function">
    <text evidence="8">Involved in the biosynthesis of the chorismate, which leads to the biosynthesis of aromatic amino acids. Catalyzes the reversible NADPH linked reduction of 3-dehydroshikimate (DHSA) to yield shikimate (SA).</text>
</comment>
<dbReference type="PANTHER" id="PTHR21089:SF1">
    <property type="entry name" value="BIFUNCTIONAL 3-DEHYDROQUINATE DEHYDRATASE_SHIKIMATE DEHYDROGENASE, CHLOROPLASTIC"/>
    <property type="match status" value="1"/>
</dbReference>
<dbReference type="NCBIfam" id="TIGR00507">
    <property type="entry name" value="aroE"/>
    <property type="match status" value="1"/>
</dbReference>
<feature type="binding site" evidence="8">
    <location>
        <begin position="133"/>
        <end position="137"/>
    </location>
    <ligand>
        <name>NADP(+)</name>
        <dbReference type="ChEBI" id="CHEBI:58349"/>
    </ligand>
</feature>
<evidence type="ECO:0000259" key="10">
    <source>
        <dbReference type="Pfam" id="PF08501"/>
    </source>
</evidence>
<comment type="catalytic activity">
    <reaction evidence="7 8">
        <text>shikimate + NADP(+) = 3-dehydroshikimate + NADPH + H(+)</text>
        <dbReference type="Rhea" id="RHEA:17737"/>
        <dbReference type="ChEBI" id="CHEBI:15378"/>
        <dbReference type="ChEBI" id="CHEBI:16630"/>
        <dbReference type="ChEBI" id="CHEBI:36208"/>
        <dbReference type="ChEBI" id="CHEBI:57783"/>
        <dbReference type="ChEBI" id="CHEBI:58349"/>
        <dbReference type="EC" id="1.1.1.25"/>
    </reaction>
</comment>
<dbReference type="EMBL" id="CP135443">
    <property type="protein sequence ID" value="WRY34850.1"/>
    <property type="molecule type" value="Genomic_DNA"/>
</dbReference>
<evidence type="ECO:0000256" key="4">
    <source>
        <dbReference type="ARBA" id="ARBA00022857"/>
    </source>
</evidence>
<dbReference type="GO" id="GO:0004764">
    <property type="term" value="F:shikimate 3-dehydrogenase (NADP+) activity"/>
    <property type="evidence" value="ECO:0007669"/>
    <property type="project" value="UniProtKB-EC"/>
</dbReference>
<evidence type="ECO:0000259" key="11">
    <source>
        <dbReference type="Pfam" id="PF18317"/>
    </source>
</evidence>
<feature type="active site" description="Proton acceptor" evidence="8">
    <location>
        <position position="70"/>
    </location>
</feature>
<evidence type="ECO:0000259" key="9">
    <source>
        <dbReference type="Pfam" id="PF01488"/>
    </source>
</evidence>
<dbReference type="Pfam" id="PF01488">
    <property type="entry name" value="Shikimate_DH"/>
    <property type="match status" value="1"/>
</dbReference>
<feature type="binding site" evidence="8">
    <location>
        <position position="222"/>
    </location>
    <ligand>
        <name>NADP(+)</name>
        <dbReference type="ChEBI" id="CHEBI:58349"/>
    </ligand>
</feature>
<dbReference type="InterPro" id="IPR013708">
    <property type="entry name" value="Shikimate_DH-bd_N"/>
</dbReference>
<feature type="binding site" evidence="8">
    <location>
        <position position="252"/>
    </location>
    <ligand>
        <name>shikimate</name>
        <dbReference type="ChEBI" id="CHEBI:36208"/>
    </ligand>
</feature>
<evidence type="ECO:0000256" key="3">
    <source>
        <dbReference type="ARBA" id="ARBA00022605"/>
    </source>
</evidence>
<comment type="similarity">
    <text evidence="8">Belongs to the shikimate dehydrogenase family.</text>
</comment>
<feature type="binding site" evidence="8">
    <location>
        <position position="91"/>
    </location>
    <ligand>
        <name>shikimate</name>
        <dbReference type="ChEBI" id="CHEBI:36208"/>
    </ligand>
</feature>
<dbReference type="Gene3D" id="3.40.50.10860">
    <property type="entry name" value="Leucine Dehydrogenase, chain A, domain 1"/>
    <property type="match status" value="1"/>
</dbReference>
<accession>A0ABZ1E1A0</accession>
<feature type="domain" description="SDH C-terminal" evidence="11">
    <location>
        <begin position="245"/>
        <end position="267"/>
    </location>
</feature>
<feature type="domain" description="Quinate/shikimate 5-dehydrogenase/glutamyl-tRNA reductase" evidence="9">
    <location>
        <begin position="129"/>
        <end position="193"/>
    </location>
</feature>
<dbReference type="PANTHER" id="PTHR21089">
    <property type="entry name" value="SHIKIMATE DEHYDROGENASE"/>
    <property type="match status" value="1"/>
</dbReference>
<dbReference type="CDD" id="cd01065">
    <property type="entry name" value="NAD_bind_Shikimate_DH"/>
    <property type="match status" value="1"/>
</dbReference>
<protein>
    <recommendedName>
        <fullName evidence="2 8">Shikimate dehydrogenase (NADP(+))</fullName>
        <shortName evidence="8">SDH</shortName>
        <ecNumber evidence="2 8">1.1.1.25</ecNumber>
    </recommendedName>
</protein>
<name>A0ABZ1E1A0_9RHOB</name>
<evidence type="ECO:0000256" key="8">
    <source>
        <dbReference type="HAMAP-Rule" id="MF_00222"/>
    </source>
</evidence>
<dbReference type="InterPro" id="IPR046346">
    <property type="entry name" value="Aminoacid_DH-like_N_sf"/>
</dbReference>
<dbReference type="SUPFAM" id="SSF53223">
    <property type="entry name" value="Aminoacid dehydrogenase-like, N-terminal domain"/>
    <property type="match status" value="1"/>
</dbReference>
<dbReference type="InterPro" id="IPR036291">
    <property type="entry name" value="NAD(P)-bd_dom_sf"/>
</dbReference>
<feature type="binding site" evidence="8">
    <location>
        <position position="82"/>
    </location>
    <ligand>
        <name>NADP(+)</name>
        <dbReference type="ChEBI" id="CHEBI:58349"/>
    </ligand>
</feature>
<comment type="pathway">
    <text evidence="1 8">Metabolic intermediate biosynthesis; chorismate biosynthesis; chorismate from D-erythrose 4-phosphate and phosphoenolpyruvate: step 4/7.</text>
</comment>
<dbReference type="Gene3D" id="3.40.50.720">
    <property type="entry name" value="NAD(P)-binding Rossmann-like Domain"/>
    <property type="match status" value="1"/>
</dbReference>
<keyword evidence="5 8" id="KW-0560">Oxidoreductase</keyword>
<evidence type="ECO:0000313" key="13">
    <source>
        <dbReference type="Proteomes" id="UP001623290"/>
    </source>
</evidence>
<dbReference type="Pfam" id="PF18317">
    <property type="entry name" value="SDH_C"/>
    <property type="match status" value="1"/>
</dbReference>
<evidence type="ECO:0000256" key="5">
    <source>
        <dbReference type="ARBA" id="ARBA00023002"/>
    </source>
</evidence>
<organism evidence="12 13">
    <name type="scientific">Thioclava litoralis</name>
    <dbReference type="NCBI Taxonomy" id="3076557"/>
    <lineage>
        <taxon>Bacteria</taxon>
        <taxon>Pseudomonadati</taxon>
        <taxon>Pseudomonadota</taxon>
        <taxon>Alphaproteobacteria</taxon>
        <taxon>Rhodobacterales</taxon>
        <taxon>Paracoccaceae</taxon>
        <taxon>Thioclava</taxon>
    </lineage>
</organism>
<evidence type="ECO:0000256" key="6">
    <source>
        <dbReference type="ARBA" id="ARBA00023141"/>
    </source>
</evidence>
<feature type="binding site" evidence="8">
    <location>
        <position position="66"/>
    </location>
    <ligand>
        <name>shikimate</name>
        <dbReference type="ChEBI" id="CHEBI:36208"/>
    </ligand>
</feature>
<feature type="binding site" evidence="8">
    <location>
        <position position="245"/>
    </location>
    <ligand>
        <name>NADP(+)</name>
        <dbReference type="ChEBI" id="CHEBI:58349"/>
    </ligand>
</feature>
<dbReference type="EC" id="1.1.1.25" evidence="2 8"/>
<comment type="subunit">
    <text evidence="8">Homodimer.</text>
</comment>
<dbReference type="InterPro" id="IPR011342">
    <property type="entry name" value="Shikimate_DH"/>
</dbReference>
<dbReference type="InterPro" id="IPR022893">
    <property type="entry name" value="Shikimate_DH_fam"/>
</dbReference>
<feature type="domain" description="Shikimate dehydrogenase substrate binding N-terminal" evidence="10">
    <location>
        <begin position="11"/>
        <end position="93"/>
    </location>
</feature>
<dbReference type="Proteomes" id="UP001623290">
    <property type="component" value="Chromosome"/>
</dbReference>
<dbReference type="NCBIfam" id="NF001312">
    <property type="entry name" value="PRK00258.1-4"/>
    <property type="match status" value="1"/>
</dbReference>
<sequence length="278" mass="29488">MSHKKIPLAGVIGHPVSHSRSPALHGFWLRSYGLSGYYVPMDVAPADLEAVLRGLHKAGFVGVNITIPHKEAALALADEVSDRAKLIGSANTLVLAEDGSIFADNTDGYGFIANLRQSAPDWEPSAGPAAVLGAGGAARAIIVSLLEAGVPEIRLCNRTKARAEALAESFGPKVRVYDWEEAAAIFDGVATAVNTTSLGMEGQPPFDISLDLLPETALATDIVYIPLLTAFLQRAQAQGCRIVDGLGMLLHQGRPGFERWFGQSPEVTEALRIEVLGQ</sequence>
<feature type="binding site" evidence="8">
    <location>
        <position position="107"/>
    </location>
    <ligand>
        <name>shikimate</name>
        <dbReference type="ChEBI" id="CHEBI:36208"/>
    </ligand>
</feature>
<gene>
    <name evidence="8" type="primary">aroE</name>
    <name evidence="12" type="ORF">RPE78_06080</name>
</gene>
<keyword evidence="13" id="KW-1185">Reference proteome</keyword>
<keyword evidence="3 8" id="KW-0028">Amino-acid biosynthesis</keyword>
<dbReference type="HAMAP" id="MF_00222">
    <property type="entry name" value="Shikimate_DH_AroE"/>
    <property type="match status" value="1"/>
</dbReference>
<dbReference type="Pfam" id="PF08501">
    <property type="entry name" value="Shikimate_dh_N"/>
    <property type="match status" value="1"/>
</dbReference>
<dbReference type="SUPFAM" id="SSF51735">
    <property type="entry name" value="NAD(P)-binding Rossmann-fold domains"/>
    <property type="match status" value="1"/>
</dbReference>
<reference evidence="12 13" key="1">
    <citation type="submission" date="2023-09" db="EMBL/GenBank/DDBJ databases">
        <title>Thioclava shenzhenensis sp. nov., a multidrug resistant bacteria-antagonizing species isolated from coastal seawater.</title>
        <authorList>
            <person name="Long M."/>
        </authorList>
    </citation>
    <scope>NUCLEOTIDE SEQUENCE [LARGE SCALE GENOMIC DNA]</scope>
    <source>
        <strain evidence="12 13">FTW29</strain>
    </source>
</reference>
<feature type="binding site" evidence="8">
    <location>
        <begin position="19"/>
        <end position="21"/>
    </location>
    <ligand>
        <name>shikimate</name>
        <dbReference type="ChEBI" id="CHEBI:36208"/>
    </ligand>
</feature>
<evidence type="ECO:0000256" key="1">
    <source>
        <dbReference type="ARBA" id="ARBA00004871"/>
    </source>
</evidence>
<keyword evidence="6 8" id="KW-0057">Aromatic amino acid biosynthesis</keyword>
<keyword evidence="4 8" id="KW-0521">NADP</keyword>
<dbReference type="InterPro" id="IPR006151">
    <property type="entry name" value="Shikm_DH/Glu-tRNA_Rdtase"/>
</dbReference>
<proteinExistence type="inferred from homology"/>
<dbReference type="RefSeq" id="WP_406721513.1">
    <property type="nucleotide sequence ID" value="NZ_CP135443.1"/>
</dbReference>
<evidence type="ECO:0000256" key="2">
    <source>
        <dbReference type="ARBA" id="ARBA00012962"/>
    </source>
</evidence>
<feature type="binding site" evidence="8">
    <location>
        <position position="224"/>
    </location>
    <ligand>
        <name>shikimate</name>
        <dbReference type="ChEBI" id="CHEBI:36208"/>
    </ligand>
</feature>